<proteinExistence type="predicted"/>
<sequence>MGNDIHISKYTTILTTPLGKQHGFIIIPPNFPLKEDGIIGLNFLDQYNYNINKNSLTLDGQTLKLSDESIIPAKASIVTDVEITVAHRLTAINPSDTDIVTDRITVGNSNLPQRLQALQKAIRPDHVVSALRNSVKK</sequence>
<organism evidence="1 2">
    <name type="scientific">Tetragonisca angustula</name>
    <dbReference type="NCBI Taxonomy" id="166442"/>
    <lineage>
        <taxon>Eukaryota</taxon>
        <taxon>Metazoa</taxon>
        <taxon>Ecdysozoa</taxon>
        <taxon>Arthropoda</taxon>
        <taxon>Hexapoda</taxon>
        <taxon>Insecta</taxon>
        <taxon>Pterygota</taxon>
        <taxon>Neoptera</taxon>
        <taxon>Endopterygota</taxon>
        <taxon>Hymenoptera</taxon>
        <taxon>Apocrita</taxon>
        <taxon>Aculeata</taxon>
        <taxon>Apoidea</taxon>
        <taxon>Anthophila</taxon>
        <taxon>Apidae</taxon>
        <taxon>Tetragonisca</taxon>
    </lineage>
</organism>
<gene>
    <name evidence="1" type="ORF">QLX08_005523</name>
</gene>
<name>A0AAW0ZXX3_9HYME</name>
<dbReference type="EMBL" id="JAWNGG020000095">
    <property type="protein sequence ID" value="KAK9302449.1"/>
    <property type="molecule type" value="Genomic_DNA"/>
</dbReference>
<keyword evidence="2" id="KW-1185">Reference proteome</keyword>
<accession>A0AAW0ZXX3</accession>
<reference evidence="1 2" key="1">
    <citation type="submission" date="2024-05" db="EMBL/GenBank/DDBJ databases">
        <title>The nuclear and mitochondrial genome assemblies of Tetragonisca angustula (Apidae: Meliponini), a tiny yet remarkable pollinator in the Neotropics.</title>
        <authorList>
            <person name="Ferrari R."/>
            <person name="Ricardo P.C."/>
            <person name="Dias F.C."/>
            <person name="Araujo N.S."/>
            <person name="Soares D.O."/>
            <person name="Zhou Q.-S."/>
            <person name="Zhu C.-D."/>
            <person name="Coutinho L."/>
            <person name="Airas M.C."/>
            <person name="Batista T.M."/>
        </authorList>
    </citation>
    <scope>NUCLEOTIDE SEQUENCE [LARGE SCALE GENOMIC DNA]</scope>
    <source>
        <strain evidence="1">ASF017062</strain>
        <tissue evidence="1">Abdomen</tissue>
    </source>
</reference>
<dbReference type="Proteomes" id="UP001432146">
    <property type="component" value="Unassembled WGS sequence"/>
</dbReference>
<protein>
    <submittedName>
        <fullName evidence="1">Uncharacterized protein</fullName>
    </submittedName>
</protein>
<comment type="caution">
    <text evidence="1">The sequence shown here is derived from an EMBL/GenBank/DDBJ whole genome shotgun (WGS) entry which is preliminary data.</text>
</comment>
<dbReference type="AlphaFoldDB" id="A0AAW0ZXX3"/>
<evidence type="ECO:0000313" key="2">
    <source>
        <dbReference type="Proteomes" id="UP001432146"/>
    </source>
</evidence>
<evidence type="ECO:0000313" key="1">
    <source>
        <dbReference type="EMBL" id="KAK9302449.1"/>
    </source>
</evidence>